<proteinExistence type="predicted"/>
<gene>
    <name evidence="1" type="ORF">ACFFUR_00640</name>
</gene>
<dbReference type="Pfam" id="PF16148">
    <property type="entry name" value="DUF4856"/>
    <property type="match status" value="1"/>
</dbReference>
<dbReference type="EMBL" id="JBHMEW010000005">
    <property type="protein sequence ID" value="MFB9210300.1"/>
    <property type="molecule type" value="Genomic_DNA"/>
</dbReference>
<dbReference type="PROSITE" id="PS51257">
    <property type="entry name" value="PROKAR_LIPOPROTEIN"/>
    <property type="match status" value="1"/>
</dbReference>
<accession>A0ABV5J0G4</accession>
<evidence type="ECO:0000313" key="2">
    <source>
        <dbReference type="Proteomes" id="UP001589654"/>
    </source>
</evidence>
<dbReference type="RefSeq" id="WP_290249675.1">
    <property type="nucleotide sequence ID" value="NZ_JAUFQT010000002.1"/>
</dbReference>
<sequence>MKTNFLPFLALLGALFSCVEDSQDVENQMEVPSTYSFERDGASSVSFQGQTDRLNMLSEIKTYLKAGDGGSELSSQKLLDMYANANEPFENAELNASTKQLENKTNPAEVDGFKQLLDQAAKVSADVAVNGTMAEDGVAGRISRGDDRYINVNEKGWEFTQLVEKGLMGAVFYHQIFNVYLSDSKIGEGVDNEAIEEGKNYTTMEHHWDEAFGYWGVPTDFPNGDPVLDEEHSRFWAGYTYGLEETLGINQPLMDAYIKGRAAIVADNHVVKNEQIDIIIELHELVAAAKAVHYIKSAIGDLNNQDTGNLFHHLSEGHGFIKAFGYSPNSNLSQAEINDILNVDLGEDGNFWTVTPQGLQNAKDKILNAYPELKEVEDEL</sequence>
<comment type="caution">
    <text evidence="1">The sequence shown here is derived from an EMBL/GenBank/DDBJ whole genome shotgun (WGS) entry which is preliminary data.</text>
</comment>
<dbReference type="Proteomes" id="UP001589654">
    <property type="component" value="Unassembled WGS sequence"/>
</dbReference>
<name>A0ABV5J0G4_9BACT</name>
<dbReference type="InterPro" id="IPR032331">
    <property type="entry name" value="DUF4856"/>
</dbReference>
<protein>
    <submittedName>
        <fullName evidence="1">DUF4856 domain-containing protein</fullName>
    </submittedName>
</protein>
<organism evidence="1 2">
    <name type="scientific">Echinicola jeungdonensis</name>
    <dbReference type="NCBI Taxonomy" id="709343"/>
    <lineage>
        <taxon>Bacteria</taxon>
        <taxon>Pseudomonadati</taxon>
        <taxon>Bacteroidota</taxon>
        <taxon>Cytophagia</taxon>
        <taxon>Cytophagales</taxon>
        <taxon>Cyclobacteriaceae</taxon>
        <taxon>Echinicola</taxon>
    </lineage>
</organism>
<reference evidence="1 2" key="1">
    <citation type="submission" date="2024-09" db="EMBL/GenBank/DDBJ databases">
        <authorList>
            <person name="Sun Q."/>
            <person name="Mori K."/>
        </authorList>
    </citation>
    <scope>NUCLEOTIDE SEQUENCE [LARGE SCALE GENOMIC DNA]</scope>
    <source>
        <strain evidence="1 2">CECT 7682</strain>
    </source>
</reference>
<evidence type="ECO:0000313" key="1">
    <source>
        <dbReference type="EMBL" id="MFB9210300.1"/>
    </source>
</evidence>
<keyword evidence="2" id="KW-1185">Reference proteome</keyword>